<dbReference type="SUPFAM" id="SSF48371">
    <property type="entry name" value="ARM repeat"/>
    <property type="match status" value="1"/>
</dbReference>
<feature type="region of interest" description="Disordered" evidence="8">
    <location>
        <begin position="674"/>
        <end position="693"/>
    </location>
</feature>
<feature type="binding site" evidence="7">
    <location>
        <position position="457"/>
    </location>
    <ligand>
        <name>ATP</name>
        <dbReference type="ChEBI" id="CHEBI:30616"/>
    </ligand>
</feature>
<keyword evidence="3" id="KW-0235">DNA replication</keyword>
<keyword evidence="4 7" id="KW-0547">Nucleotide-binding</keyword>
<keyword evidence="5" id="KW-0418">Kinase</keyword>
<dbReference type="Gene3D" id="3.30.200.20">
    <property type="entry name" value="Phosphorylase Kinase, domain 1"/>
    <property type="match status" value="1"/>
</dbReference>
<dbReference type="GO" id="GO:0005524">
    <property type="term" value="F:ATP binding"/>
    <property type="evidence" value="ECO:0007669"/>
    <property type="project" value="UniProtKB-UniRule"/>
</dbReference>
<evidence type="ECO:0000259" key="9">
    <source>
        <dbReference type="PROSITE" id="PS50011"/>
    </source>
</evidence>
<dbReference type="AlphaFoldDB" id="A0A3M7KZ99"/>
<proteinExistence type="predicted"/>
<dbReference type="PROSITE" id="PS00107">
    <property type="entry name" value="PROTEIN_KINASE_ATP"/>
    <property type="match status" value="1"/>
</dbReference>
<dbReference type="GO" id="GO:0006260">
    <property type="term" value="P:DNA replication"/>
    <property type="evidence" value="ECO:0007669"/>
    <property type="project" value="UniProtKB-KW"/>
</dbReference>
<evidence type="ECO:0000256" key="6">
    <source>
        <dbReference type="ARBA" id="ARBA00022840"/>
    </source>
</evidence>
<reference evidence="11" key="1">
    <citation type="journal article" date="2018" name="Algal Res.">
        <title>Characterization of plant carbon substrate utilization by Auxenochlorella protothecoides.</title>
        <authorList>
            <person name="Vogler B.W."/>
            <person name="Starkenburg S.R."/>
            <person name="Sudasinghe N."/>
            <person name="Schambach J.Y."/>
            <person name="Rollin J.A."/>
            <person name="Pattathil S."/>
            <person name="Barry A.N."/>
        </authorList>
    </citation>
    <scope>NUCLEOTIDE SEQUENCE [LARGE SCALE GENOMIC DNA]</scope>
    <source>
        <strain evidence="11">UTEX 25</strain>
    </source>
</reference>
<dbReference type="Pfam" id="PF22606">
    <property type="entry name" value="Cdc6-ORC-like_ATPase_lid"/>
    <property type="match status" value="1"/>
</dbReference>
<dbReference type="Pfam" id="PF00004">
    <property type="entry name" value="AAA"/>
    <property type="match status" value="1"/>
</dbReference>
<dbReference type="InterPro" id="IPR017441">
    <property type="entry name" value="Protein_kinase_ATP_BS"/>
</dbReference>
<evidence type="ECO:0000313" key="10">
    <source>
        <dbReference type="EMBL" id="RMZ54622.1"/>
    </source>
</evidence>
<dbReference type="Pfam" id="PF00069">
    <property type="entry name" value="Pkinase"/>
    <property type="match status" value="1"/>
</dbReference>
<dbReference type="Gene3D" id="3.40.50.300">
    <property type="entry name" value="P-loop containing nucleotide triphosphate hydrolases"/>
    <property type="match status" value="1"/>
</dbReference>
<evidence type="ECO:0000256" key="8">
    <source>
        <dbReference type="SAM" id="MobiDB-lite"/>
    </source>
</evidence>
<dbReference type="Proteomes" id="UP000279271">
    <property type="component" value="Unassembled WGS sequence"/>
</dbReference>
<dbReference type="InterPro" id="IPR003959">
    <property type="entry name" value="ATPase_AAA_core"/>
</dbReference>
<dbReference type="InterPro" id="IPR032682">
    <property type="entry name" value="Cnd1_C"/>
</dbReference>
<keyword evidence="2" id="KW-0808">Transferase</keyword>
<feature type="compositionally biased region" description="Gly residues" evidence="8">
    <location>
        <begin position="676"/>
        <end position="687"/>
    </location>
</feature>
<evidence type="ECO:0000256" key="1">
    <source>
        <dbReference type="ARBA" id="ARBA00022527"/>
    </source>
</evidence>
<dbReference type="PANTHER" id="PTHR24058">
    <property type="entry name" value="DUAL SPECIFICITY PROTEIN KINASE"/>
    <property type="match status" value="1"/>
</dbReference>
<dbReference type="InterPro" id="IPR011009">
    <property type="entry name" value="Kinase-like_dom_sf"/>
</dbReference>
<dbReference type="InterPro" id="IPR000719">
    <property type="entry name" value="Prot_kinase_dom"/>
</dbReference>
<dbReference type="SMART" id="SM00220">
    <property type="entry name" value="S_TKc"/>
    <property type="match status" value="1"/>
</dbReference>
<dbReference type="Gene3D" id="1.10.510.10">
    <property type="entry name" value="Transferase(Phosphotransferase) domain 1"/>
    <property type="match status" value="1"/>
</dbReference>
<dbReference type="GO" id="GO:0016887">
    <property type="term" value="F:ATP hydrolysis activity"/>
    <property type="evidence" value="ECO:0007669"/>
    <property type="project" value="InterPro"/>
</dbReference>
<dbReference type="EMBL" id="QOKY01000174">
    <property type="protein sequence ID" value="RMZ54622.1"/>
    <property type="molecule type" value="Genomic_DNA"/>
</dbReference>
<feature type="non-terminal residue" evidence="10">
    <location>
        <position position="1109"/>
    </location>
</feature>
<dbReference type="GO" id="GO:0004713">
    <property type="term" value="F:protein tyrosine kinase activity"/>
    <property type="evidence" value="ECO:0007669"/>
    <property type="project" value="TreeGrafter"/>
</dbReference>
<dbReference type="SUPFAM" id="SSF56112">
    <property type="entry name" value="Protein kinase-like (PK-like)"/>
    <property type="match status" value="1"/>
</dbReference>
<keyword evidence="6 7" id="KW-0067">ATP-binding</keyword>
<dbReference type="InterPro" id="IPR027417">
    <property type="entry name" value="P-loop_NTPase"/>
</dbReference>
<name>A0A3M7KZ99_AUXPR</name>
<dbReference type="InterPro" id="IPR011989">
    <property type="entry name" value="ARM-like"/>
</dbReference>
<dbReference type="Gene3D" id="1.25.10.10">
    <property type="entry name" value="Leucine-rich Repeat Variant"/>
    <property type="match status" value="1"/>
</dbReference>
<organism evidence="10 11">
    <name type="scientific">Auxenochlorella protothecoides</name>
    <name type="common">Green microalga</name>
    <name type="synonym">Chlorella protothecoides</name>
    <dbReference type="NCBI Taxonomy" id="3075"/>
    <lineage>
        <taxon>Eukaryota</taxon>
        <taxon>Viridiplantae</taxon>
        <taxon>Chlorophyta</taxon>
        <taxon>core chlorophytes</taxon>
        <taxon>Trebouxiophyceae</taxon>
        <taxon>Chlorellales</taxon>
        <taxon>Chlorellaceae</taxon>
        <taxon>Auxenochlorella</taxon>
    </lineage>
</organism>
<dbReference type="GO" id="GO:0005737">
    <property type="term" value="C:cytoplasm"/>
    <property type="evidence" value="ECO:0007669"/>
    <property type="project" value="TreeGrafter"/>
</dbReference>
<dbReference type="InterPro" id="IPR050494">
    <property type="entry name" value="Ser_Thr_dual-spec_kinase"/>
</dbReference>
<dbReference type="SUPFAM" id="SSF52540">
    <property type="entry name" value="P-loop containing nucleoside triphosphate hydrolases"/>
    <property type="match status" value="1"/>
</dbReference>
<evidence type="ECO:0000256" key="5">
    <source>
        <dbReference type="ARBA" id="ARBA00022777"/>
    </source>
</evidence>
<dbReference type="Pfam" id="PF12717">
    <property type="entry name" value="Cnd1"/>
    <property type="match status" value="1"/>
</dbReference>
<dbReference type="GO" id="GO:0004674">
    <property type="term" value="F:protein serine/threonine kinase activity"/>
    <property type="evidence" value="ECO:0007669"/>
    <property type="project" value="UniProtKB-KW"/>
</dbReference>
<gene>
    <name evidence="10" type="ORF">APUTEX25_001692</name>
</gene>
<dbReference type="InterPro" id="IPR016024">
    <property type="entry name" value="ARM-type_fold"/>
</dbReference>
<accession>A0A3M7KZ99</accession>
<feature type="domain" description="Protein kinase" evidence="9">
    <location>
        <begin position="422"/>
        <end position="783"/>
    </location>
</feature>
<protein>
    <recommendedName>
        <fullName evidence="9">Protein kinase domain-containing protein</fullName>
    </recommendedName>
</protein>
<dbReference type="PROSITE" id="PS50011">
    <property type="entry name" value="PROTEIN_KINASE_DOM"/>
    <property type="match status" value="1"/>
</dbReference>
<dbReference type="PROSITE" id="PS00108">
    <property type="entry name" value="PROTEIN_KINASE_ST"/>
    <property type="match status" value="1"/>
</dbReference>
<feature type="region of interest" description="Disordered" evidence="8">
    <location>
        <begin position="198"/>
        <end position="230"/>
    </location>
</feature>
<comment type="caution">
    <text evidence="10">The sequence shown here is derived from an EMBL/GenBank/DDBJ whole genome shotgun (WGS) entry which is preliminary data.</text>
</comment>
<evidence type="ECO:0000256" key="3">
    <source>
        <dbReference type="ARBA" id="ARBA00022705"/>
    </source>
</evidence>
<evidence type="ECO:0000256" key="7">
    <source>
        <dbReference type="PROSITE-ProRule" id="PRU10141"/>
    </source>
</evidence>
<evidence type="ECO:0000313" key="11">
    <source>
        <dbReference type="Proteomes" id="UP000279271"/>
    </source>
</evidence>
<evidence type="ECO:0000256" key="4">
    <source>
        <dbReference type="ARBA" id="ARBA00022741"/>
    </source>
</evidence>
<dbReference type="PANTHER" id="PTHR24058:SF17">
    <property type="entry name" value="HOMEODOMAIN INTERACTING PROTEIN KINASE, ISOFORM D"/>
    <property type="match status" value="1"/>
</dbReference>
<keyword evidence="1" id="KW-0723">Serine/threonine-protein kinase</keyword>
<evidence type="ECO:0000256" key="2">
    <source>
        <dbReference type="ARBA" id="ARBA00022679"/>
    </source>
</evidence>
<dbReference type="InterPro" id="IPR008271">
    <property type="entry name" value="Ser/Thr_kinase_AS"/>
</dbReference>
<dbReference type="InterPro" id="IPR054425">
    <property type="entry name" value="Cdc6_ORC1-like_ATPase_lid"/>
</dbReference>
<sequence>MRSARQRVESGEVPAFRFVEINGLRLASPQHAYCALHEALTGERLGPSLAAAALERMFCGGAAATGRSKSAPPKRPVIVLVDELDLLVNRAQTVLYNLFDWPSRPGSRLSIIGIANTMDLPERLHPRIGSRLAGRRITFQPYNREQLETILRARLEGIDAFDPNALVFVSRKVANCSGDIRLALEICRRAAEITELDSLEGKENSQADANAESSVAPGAASPTTTKPARVSMAHVDRGIRAALSGSAAQRAQQGTPLERLLLAAVHLETRFGGRAEVGVGAVLARLRSMLSAAGQEPVATGAALEAGQALAAARLLLCDAPARRLKARVVLNMPAPELLYVLTADEEMPWLAALLGAGGAPVPGQYISTMRGRASREAASSPSTRRILTKPYEAVEGKPHDNVNSDLIVAVDDELRSQHTRYVVQDLLGQGTFGQVFRCLEMPDVGSGRGGEVVAVKVIKAQPAYFQQARVEVGILQYLNTKADPGNKHHIVRMKDFFVHHNHLCLVFELLSLNLYEVIRRNKFRGFGLPLVRVLILQVCAGVADRILDALEVLHDSEIIHCDLKPENVLLRAGPSGEVKVIDFGSACFQTRTVYSYIQSRFYRSPEVILGCPYTPAIDMWSLGCLAAELFLGLPLFPGACEHDMLTRITSTLGPLPEGLLGAGRNTHKHYDARAGGQGRPDPGGRGGEARPGQGLVLRTPAEFEAANGAPAPVGKTYFKAGGLAEIVGSYPLAPGVGEAEAVRESVSPSDAAALRGVWLLISKLAEHGVAELPWDFLHHAWLALTAAGESAPAGVAPSLLEAVAHAAGGFPPAEAARLAADLLRALLAFTLAPDAAAAHVAALARLSGPDAAWAPRLAAATRDELAAYVDGLGSARGSPGSNAPGELGPAHARAAAALFLAGELALAGQGGGTTGARLLTLVQTLASDKVLAAASPGRVRAHAWTALGKMCLMDEALAKLCVPLFVQQLRSAAAPAVRNNIMVALADLVVQFTALVDAHVPALAACITDDNEVVRSQSLALLANLLQKDYVKWRGPLFHRFLLALVDESPAVARMAEYLLGDALSSQAPNLAYNHFVESFFVLNACREGPGAGAAVAACMDLDAAAGA</sequence>